<comment type="caution">
    <text evidence="3">The sequence shown here is derived from an EMBL/GenBank/DDBJ whole genome shotgun (WGS) entry which is preliminary data.</text>
</comment>
<evidence type="ECO:0000259" key="2">
    <source>
        <dbReference type="Pfam" id="PF07859"/>
    </source>
</evidence>
<evidence type="ECO:0000313" key="4">
    <source>
        <dbReference type="Proteomes" id="UP000829685"/>
    </source>
</evidence>
<evidence type="ECO:0000256" key="1">
    <source>
        <dbReference type="ARBA" id="ARBA00022801"/>
    </source>
</evidence>
<sequence>MDFSEWGSPSEEWMTFARAHPELVAREWDRPPEQLQARFNTVRTNLSKTLLAQTGLWKLIATQDYVVPTRDGQSIKIRAYRPKHLATAVLPTYIHIHGGGFLFGSLETERYNCTSISMTLSICVVHICHRHTPHVKGLVPWHDAIDAYEWIMNHTAELLVDTSHVITGGISAGGALTAAIMHHELRRSKATSEPLRLKGQVLCVPSLCHRDLFPYHLFADKEKTSYQQCRAADILSKPRQDLFQNLLGLKPEDSQWNPCLADDEELKGLPKTAILVCGHDVLRDEALLYATRLKNLGYVAVQSS</sequence>
<proteinExistence type="predicted"/>
<evidence type="ECO:0000313" key="3">
    <source>
        <dbReference type="EMBL" id="KAI1851496.1"/>
    </source>
</evidence>
<feature type="domain" description="Alpha/beta hydrolase fold-3" evidence="2">
    <location>
        <begin position="94"/>
        <end position="297"/>
    </location>
</feature>
<dbReference type="Gene3D" id="3.40.50.1820">
    <property type="entry name" value="alpha/beta hydrolase"/>
    <property type="match status" value="1"/>
</dbReference>
<dbReference type="PANTHER" id="PTHR48081:SF8">
    <property type="entry name" value="ALPHA_BETA HYDROLASE FOLD-3 DOMAIN-CONTAINING PROTEIN-RELATED"/>
    <property type="match status" value="1"/>
</dbReference>
<gene>
    <name evidence="3" type="ORF">JX265_013243</name>
</gene>
<dbReference type="InterPro" id="IPR050300">
    <property type="entry name" value="GDXG_lipolytic_enzyme"/>
</dbReference>
<dbReference type="AlphaFoldDB" id="A0A9P9W912"/>
<dbReference type="Pfam" id="PF07859">
    <property type="entry name" value="Abhydrolase_3"/>
    <property type="match status" value="1"/>
</dbReference>
<organism evidence="3 4">
    <name type="scientific">Neoarthrinium moseri</name>
    <dbReference type="NCBI Taxonomy" id="1658444"/>
    <lineage>
        <taxon>Eukaryota</taxon>
        <taxon>Fungi</taxon>
        <taxon>Dikarya</taxon>
        <taxon>Ascomycota</taxon>
        <taxon>Pezizomycotina</taxon>
        <taxon>Sordariomycetes</taxon>
        <taxon>Xylariomycetidae</taxon>
        <taxon>Amphisphaeriales</taxon>
        <taxon>Apiosporaceae</taxon>
        <taxon>Neoarthrinium</taxon>
    </lineage>
</organism>
<dbReference type="Proteomes" id="UP000829685">
    <property type="component" value="Unassembled WGS sequence"/>
</dbReference>
<keyword evidence="4" id="KW-1185">Reference proteome</keyword>
<name>A0A9P9W912_9PEZI</name>
<protein>
    <recommendedName>
        <fullName evidence="2">Alpha/beta hydrolase fold-3 domain-containing protein</fullName>
    </recommendedName>
</protein>
<dbReference type="EMBL" id="JAFIMR010000065">
    <property type="protein sequence ID" value="KAI1851496.1"/>
    <property type="molecule type" value="Genomic_DNA"/>
</dbReference>
<dbReference type="SUPFAM" id="SSF53474">
    <property type="entry name" value="alpha/beta-Hydrolases"/>
    <property type="match status" value="1"/>
</dbReference>
<dbReference type="InterPro" id="IPR013094">
    <property type="entry name" value="AB_hydrolase_3"/>
</dbReference>
<dbReference type="PANTHER" id="PTHR48081">
    <property type="entry name" value="AB HYDROLASE SUPERFAMILY PROTEIN C4A8.06C"/>
    <property type="match status" value="1"/>
</dbReference>
<dbReference type="GO" id="GO:0016787">
    <property type="term" value="F:hydrolase activity"/>
    <property type="evidence" value="ECO:0007669"/>
    <property type="project" value="UniProtKB-KW"/>
</dbReference>
<accession>A0A9P9W912</accession>
<reference evidence="3" key="1">
    <citation type="submission" date="2021-03" db="EMBL/GenBank/DDBJ databases">
        <title>Revisited historic fungal species revealed as producer of novel bioactive compounds through whole genome sequencing and comparative genomics.</title>
        <authorList>
            <person name="Vignolle G.A."/>
            <person name="Hochenegger N."/>
            <person name="Mach R.L."/>
            <person name="Mach-Aigner A.R."/>
            <person name="Javad Rahimi M."/>
            <person name="Salim K.A."/>
            <person name="Chan C.M."/>
            <person name="Lim L.B.L."/>
            <person name="Cai F."/>
            <person name="Druzhinina I.S."/>
            <person name="U'Ren J.M."/>
            <person name="Derntl C."/>
        </authorList>
    </citation>
    <scope>NUCLEOTIDE SEQUENCE</scope>
    <source>
        <strain evidence="3">TUCIM 5799</strain>
    </source>
</reference>
<dbReference type="InterPro" id="IPR029058">
    <property type="entry name" value="AB_hydrolase_fold"/>
</dbReference>
<dbReference type="OrthoDB" id="408631at2759"/>
<keyword evidence="1" id="KW-0378">Hydrolase</keyword>